<evidence type="ECO:0000313" key="1">
    <source>
        <dbReference type="EMBL" id="MDP9792708.1"/>
    </source>
</evidence>
<dbReference type="Proteomes" id="UP001240984">
    <property type="component" value="Unassembled WGS sequence"/>
</dbReference>
<dbReference type="EMBL" id="JAUSRA010000001">
    <property type="protein sequence ID" value="MDP9792708.1"/>
    <property type="molecule type" value="Genomic_DNA"/>
</dbReference>
<protein>
    <submittedName>
        <fullName evidence="1">Uncharacterized protein</fullName>
    </submittedName>
</protein>
<reference evidence="1 2" key="1">
    <citation type="submission" date="2023-07" db="EMBL/GenBank/DDBJ databases">
        <title>Sequencing the genomes of 1000 actinobacteria strains.</title>
        <authorList>
            <person name="Klenk H.-P."/>
        </authorList>
    </citation>
    <scope>NUCLEOTIDE SEQUENCE [LARGE SCALE GENOMIC DNA]</scope>
    <source>
        <strain evidence="1 2">DSM 44710</strain>
    </source>
</reference>
<organism evidence="1 2">
    <name type="scientific">Catenuloplanes nepalensis</name>
    <dbReference type="NCBI Taxonomy" id="587533"/>
    <lineage>
        <taxon>Bacteria</taxon>
        <taxon>Bacillati</taxon>
        <taxon>Actinomycetota</taxon>
        <taxon>Actinomycetes</taxon>
        <taxon>Micromonosporales</taxon>
        <taxon>Micromonosporaceae</taxon>
        <taxon>Catenuloplanes</taxon>
    </lineage>
</organism>
<proteinExistence type="predicted"/>
<evidence type="ECO:0000313" key="2">
    <source>
        <dbReference type="Proteomes" id="UP001240984"/>
    </source>
</evidence>
<keyword evidence="2" id="KW-1185">Reference proteome</keyword>
<gene>
    <name evidence="1" type="ORF">J2S43_001220</name>
</gene>
<sequence>MAEIVVPGTALEEASAALSEMLTFVDSDRIPGDILTAFGSDAIGEAARDFDGRWGDGRFQLKRQGEDIRESIEQIRSGFQKIDDDAAASLEAK</sequence>
<accession>A0ABT9MN36</accession>
<name>A0ABT9MN36_9ACTN</name>
<dbReference type="RefSeq" id="WP_306827582.1">
    <property type="nucleotide sequence ID" value="NZ_JAUSRA010000001.1"/>
</dbReference>
<comment type="caution">
    <text evidence="1">The sequence shown here is derived from an EMBL/GenBank/DDBJ whole genome shotgun (WGS) entry which is preliminary data.</text>
</comment>